<dbReference type="RefSeq" id="WP_219875533.1">
    <property type="nucleotide sequence ID" value="NZ_JAHYXK010000001.1"/>
</dbReference>
<evidence type="ECO:0000256" key="2">
    <source>
        <dbReference type="ARBA" id="ARBA00011245"/>
    </source>
</evidence>
<comment type="cofactor">
    <cofactor evidence="1">
        <name>Ca(2+)</name>
        <dbReference type="ChEBI" id="CHEBI:29108"/>
    </cofactor>
</comment>
<dbReference type="InterPro" id="IPR037481">
    <property type="entry name" value="LacX"/>
</dbReference>
<protein>
    <submittedName>
        <fullName evidence="4">Aldose 1-epimerase family protein</fullName>
    </submittedName>
</protein>
<dbReference type="InterPro" id="IPR014718">
    <property type="entry name" value="GH-type_carb-bd"/>
</dbReference>
<comment type="caution">
    <text evidence="4">The sequence shown here is derived from an EMBL/GenBank/DDBJ whole genome shotgun (WGS) entry which is preliminary data.</text>
</comment>
<dbReference type="Proteomes" id="UP000813018">
    <property type="component" value="Unassembled WGS sequence"/>
</dbReference>
<evidence type="ECO:0000256" key="3">
    <source>
        <dbReference type="ARBA" id="ARBA00022837"/>
    </source>
</evidence>
<dbReference type="PANTHER" id="PTHR11122:SF13">
    <property type="entry name" value="GLUCOSE-6-PHOSPHATE 1-EPIMERASE"/>
    <property type="match status" value="1"/>
</dbReference>
<keyword evidence="5" id="KW-1185">Reference proteome</keyword>
<dbReference type="Gene3D" id="2.70.98.10">
    <property type="match status" value="1"/>
</dbReference>
<dbReference type="SUPFAM" id="SSF74650">
    <property type="entry name" value="Galactose mutarotase-like"/>
    <property type="match status" value="1"/>
</dbReference>
<dbReference type="PANTHER" id="PTHR11122">
    <property type="entry name" value="APOSPORY-ASSOCIATED PROTEIN C-RELATED"/>
    <property type="match status" value="1"/>
</dbReference>
<reference evidence="4 5" key="1">
    <citation type="journal article" date="2016" name="Int. J. Syst. Evol. Microbiol.">
        <title>Pontibacter aydingkolensis sp. nov., isolated from soil of a salt lake.</title>
        <authorList>
            <person name="Osman G."/>
            <person name="Zhang T."/>
            <person name="Lou K."/>
            <person name="Gao Y."/>
            <person name="Chang W."/>
            <person name="Lin Q."/>
            <person name="Yang H.M."/>
            <person name="Huo X.D."/>
            <person name="Wang N."/>
        </authorList>
    </citation>
    <scope>NUCLEOTIDE SEQUENCE [LARGE SCALE GENOMIC DNA]</scope>
    <source>
        <strain evidence="4 5">KACC 19255</strain>
    </source>
</reference>
<keyword evidence="3" id="KW-0106">Calcium</keyword>
<dbReference type="CDD" id="cd09024">
    <property type="entry name" value="Aldose_epim_lacX"/>
    <property type="match status" value="1"/>
</dbReference>
<evidence type="ECO:0000313" key="5">
    <source>
        <dbReference type="Proteomes" id="UP000813018"/>
    </source>
</evidence>
<gene>
    <name evidence="4" type="ORF">K0O23_01095</name>
</gene>
<organism evidence="4 5">
    <name type="scientific">Pontibacter aydingkolensis</name>
    <dbReference type="NCBI Taxonomy" id="1911536"/>
    <lineage>
        <taxon>Bacteria</taxon>
        <taxon>Pseudomonadati</taxon>
        <taxon>Bacteroidota</taxon>
        <taxon>Cytophagia</taxon>
        <taxon>Cytophagales</taxon>
        <taxon>Hymenobacteraceae</taxon>
        <taxon>Pontibacter</taxon>
    </lineage>
</organism>
<dbReference type="EMBL" id="JAHYXK010000001">
    <property type="protein sequence ID" value="MBW7465648.1"/>
    <property type="molecule type" value="Genomic_DNA"/>
</dbReference>
<evidence type="ECO:0000313" key="4">
    <source>
        <dbReference type="EMBL" id="MBW7465648.1"/>
    </source>
</evidence>
<evidence type="ECO:0000256" key="1">
    <source>
        <dbReference type="ARBA" id="ARBA00001913"/>
    </source>
</evidence>
<comment type="subunit">
    <text evidence="2">Monomer.</text>
</comment>
<sequence length="291" mass="34113">MLYFLENNSFRVGIESLGAELQHFIKKDEELELIWTANPAVWASHAPNLFPIVGELPNQQYTYDEQTYTMERHGFARKKEFELIEEHHHKLVFQLEYDEETLAQYPFKFRLLVAYKLMDNRLEVTYQVLNEDTKTMWFSVGGHPGFNVPLYPNEQYSDYFLEFDQDETLRRHLIDENGLQTGETELIAEQSPVLPLKHEYFDKDAIILKNLNSERLVLASHTGPRRIVFEFEGFPYMGIWAKPGPSPYVCIEPWCGIASTTSDSGELQEKEGINELRPKQVFERTYSITVW</sequence>
<dbReference type="InterPro" id="IPR008183">
    <property type="entry name" value="Aldose_1/G6P_1-epimerase"/>
</dbReference>
<accession>A0ABS7CP86</accession>
<proteinExistence type="predicted"/>
<name>A0ABS7CP86_9BACT</name>
<dbReference type="InterPro" id="IPR011013">
    <property type="entry name" value="Gal_mutarotase_sf_dom"/>
</dbReference>
<dbReference type="Pfam" id="PF01263">
    <property type="entry name" value="Aldose_epim"/>
    <property type="match status" value="1"/>
</dbReference>